<proteinExistence type="predicted"/>
<name>K1M3J9_CECL9</name>
<keyword evidence="1" id="KW-0732">Signal</keyword>
<dbReference type="EMBL" id="AMGM01000005">
    <property type="protein sequence ID" value="EKB50829.1"/>
    <property type="molecule type" value="Genomic_DNA"/>
</dbReference>
<dbReference type="PROSITE" id="PS51257">
    <property type="entry name" value="PROKAR_LIPOPROTEIN"/>
    <property type="match status" value="1"/>
</dbReference>
<dbReference type="Proteomes" id="UP000004478">
    <property type="component" value="Unassembled WGS sequence"/>
</dbReference>
<reference evidence="2 3" key="1">
    <citation type="journal article" date="2012" name="J. Bacteriol.">
        <title>Draft Genome Sequence of Cecembia lonarensis Strain LW9T, Isolated from Lonar Lake, a Haloalkaline Lake in India.</title>
        <authorList>
            <person name="Shivaji S."/>
            <person name="Ara S."/>
            <person name="Singh A."/>
            <person name="Pinnaka A.K."/>
        </authorList>
    </citation>
    <scope>NUCLEOTIDE SEQUENCE [LARGE SCALE GENOMIC DNA]</scope>
    <source>
        <strain evidence="2 3">LW9</strain>
    </source>
</reference>
<feature type="signal peptide" evidence="1">
    <location>
        <begin position="1"/>
        <end position="20"/>
    </location>
</feature>
<evidence type="ECO:0008006" key="4">
    <source>
        <dbReference type="Google" id="ProtNLM"/>
    </source>
</evidence>
<evidence type="ECO:0000256" key="1">
    <source>
        <dbReference type="SAM" id="SignalP"/>
    </source>
</evidence>
<dbReference type="RefSeq" id="WP_009183623.1">
    <property type="nucleotide sequence ID" value="NZ_AMGM01000005.1"/>
</dbReference>
<evidence type="ECO:0000313" key="2">
    <source>
        <dbReference type="EMBL" id="EKB50829.1"/>
    </source>
</evidence>
<feature type="chain" id="PRO_5003848203" description="Lipocalin-like domain-containing protein" evidence="1">
    <location>
        <begin position="21"/>
        <end position="167"/>
    </location>
</feature>
<sequence length="167" mass="19038">MKKALLYSLLFLIFFSCVESEEVIIPKELAGKWVTELNLEEDTWEIFLEFKTNGSYEGFTVRNIQNDSLQPGILAFSKGRFSKREGNLILSSIRTFYAEDKSNPPSEIGLLKEQVEWLIPDEVAEFSLHENDQILILTFLGCNDVQIPRNSANCAPPTPVTYTRVVE</sequence>
<evidence type="ECO:0000313" key="3">
    <source>
        <dbReference type="Proteomes" id="UP000004478"/>
    </source>
</evidence>
<dbReference type="OrthoDB" id="838496at2"/>
<protein>
    <recommendedName>
        <fullName evidence="4">Lipocalin-like domain-containing protein</fullName>
    </recommendedName>
</protein>
<gene>
    <name evidence="2" type="ORF">B879_00574</name>
</gene>
<keyword evidence="3" id="KW-1185">Reference proteome</keyword>
<dbReference type="AlphaFoldDB" id="K1M3J9"/>
<comment type="caution">
    <text evidence="2">The sequence shown here is derived from an EMBL/GenBank/DDBJ whole genome shotgun (WGS) entry which is preliminary data.</text>
</comment>
<organism evidence="2 3">
    <name type="scientific">Cecembia lonarensis (strain CCUG 58316 / KCTC 22772 / LW9)</name>
    <dbReference type="NCBI Taxonomy" id="1225176"/>
    <lineage>
        <taxon>Bacteria</taxon>
        <taxon>Pseudomonadati</taxon>
        <taxon>Bacteroidota</taxon>
        <taxon>Cytophagia</taxon>
        <taxon>Cytophagales</taxon>
        <taxon>Cyclobacteriaceae</taxon>
        <taxon>Cecembia</taxon>
    </lineage>
</organism>
<accession>K1M3J9</accession>